<dbReference type="InterPro" id="IPR036890">
    <property type="entry name" value="HATPase_C_sf"/>
</dbReference>
<feature type="binding site" evidence="9">
    <location>
        <begin position="122"/>
        <end position="127"/>
    </location>
    <ligand>
        <name>ATP</name>
        <dbReference type="ChEBI" id="CHEBI:30616"/>
    </ligand>
</feature>
<feature type="binding site" evidence="9">
    <location>
        <position position="172"/>
    </location>
    <ligand>
        <name>ATP</name>
        <dbReference type="ChEBI" id="CHEBI:30616"/>
    </ligand>
</feature>
<organism evidence="12 13">
    <name type="scientific">Dielma fastidiosa</name>
    <dbReference type="NCBI Taxonomy" id="1034346"/>
    <lineage>
        <taxon>Bacteria</taxon>
        <taxon>Bacillati</taxon>
        <taxon>Bacillota</taxon>
        <taxon>Erysipelotrichia</taxon>
        <taxon>Erysipelotrichales</taxon>
        <taxon>Erysipelotrichaceae</taxon>
        <taxon>Dielma</taxon>
    </lineage>
</organism>
<evidence type="ECO:0000313" key="12">
    <source>
        <dbReference type="EMBL" id="PXX78893.1"/>
    </source>
</evidence>
<evidence type="ECO:0000256" key="5">
    <source>
        <dbReference type="ARBA" id="ARBA00022840"/>
    </source>
</evidence>
<dbReference type="PANTHER" id="PTHR11528">
    <property type="entry name" value="HEAT SHOCK PROTEIN 90 FAMILY MEMBER"/>
    <property type="match status" value="1"/>
</dbReference>
<dbReference type="Gene3D" id="3.30.565.10">
    <property type="entry name" value="Histidine kinase-like ATPase, C-terminal domain"/>
    <property type="match status" value="1"/>
</dbReference>
<feature type="binding site" evidence="9">
    <location>
        <position position="83"/>
    </location>
    <ligand>
        <name>ATP</name>
        <dbReference type="ChEBI" id="CHEBI:30616"/>
    </ligand>
</feature>
<comment type="caution">
    <text evidence="12">The sequence shown here is derived from an EMBL/GenBank/DDBJ whole genome shotgun (WGS) entry which is preliminary data.</text>
</comment>
<feature type="domain" description="Histidine kinase/HSP90-like ATPase" evidence="11">
    <location>
        <begin position="25"/>
        <end position="182"/>
    </location>
</feature>
<evidence type="ECO:0000256" key="6">
    <source>
        <dbReference type="ARBA" id="ARBA00023016"/>
    </source>
</evidence>
<evidence type="ECO:0000256" key="7">
    <source>
        <dbReference type="ARBA" id="ARBA00023186"/>
    </source>
</evidence>
<dbReference type="PIRSF" id="PIRSF002583">
    <property type="entry name" value="Hsp90"/>
    <property type="match status" value="1"/>
</dbReference>
<feature type="binding site" evidence="9">
    <location>
        <position position="32"/>
    </location>
    <ligand>
        <name>ATP</name>
        <dbReference type="ChEBI" id="CHEBI:30616"/>
    </ligand>
</feature>
<comment type="caution">
    <text evidence="8">Lacks conserved residue(s) required for the propagation of feature annotation.</text>
</comment>
<dbReference type="GO" id="GO:0005524">
    <property type="term" value="F:ATP binding"/>
    <property type="evidence" value="ECO:0007669"/>
    <property type="project" value="UniProtKB-UniRule"/>
</dbReference>
<dbReference type="STRING" id="1034346.GCA_000313565_01066"/>
<dbReference type="GO" id="GO:0051082">
    <property type="term" value="F:unfolded protein binding"/>
    <property type="evidence" value="ECO:0007669"/>
    <property type="project" value="UniProtKB-UniRule"/>
</dbReference>
<dbReference type="OrthoDB" id="9802640at2"/>
<evidence type="ECO:0000256" key="2">
    <source>
        <dbReference type="ARBA" id="ARBA00008239"/>
    </source>
</evidence>
<dbReference type="Gene3D" id="1.20.120.790">
    <property type="entry name" value="Heat shock protein 90, C-terminal domain"/>
    <property type="match status" value="1"/>
</dbReference>
<feature type="binding site" evidence="9">
    <location>
        <position position="91"/>
    </location>
    <ligand>
        <name>ATP</name>
        <dbReference type="ChEBI" id="CHEBI:30616"/>
    </ligand>
</feature>
<keyword evidence="10" id="KW-0175">Coiled coil</keyword>
<comment type="subcellular location">
    <subcellularLocation>
        <location evidence="1 8">Cytoplasm</location>
    </subcellularLocation>
</comment>
<dbReference type="PRINTS" id="PR00775">
    <property type="entry name" value="HEATSHOCK90"/>
</dbReference>
<evidence type="ECO:0000313" key="13">
    <source>
        <dbReference type="Proteomes" id="UP000247612"/>
    </source>
</evidence>
<dbReference type="Pfam" id="PF00183">
    <property type="entry name" value="HSP90"/>
    <property type="match status" value="2"/>
</dbReference>
<feature type="binding site" evidence="9">
    <location>
        <position position="78"/>
    </location>
    <ligand>
        <name>ATP</name>
        <dbReference type="ChEBI" id="CHEBI:30616"/>
    </ligand>
</feature>
<dbReference type="PROSITE" id="PS00298">
    <property type="entry name" value="HSP90"/>
    <property type="match status" value="1"/>
</dbReference>
<evidence type="ECO:0000259" key="11">
    <source>
        <dbReference type="SMART" id="SM00387"/>
    </source>
</evidence>
<dbReference type="NCBIfam" id="NF003555">
    <property type="entry name" value="PRK05218.1"/>
    <property type="match status" value="1"/>
</dbReference>
<dbReference type="InterPro" id="IPR019805">
    <property type="entry name" value="Heat_shock_protein_90_CS"/>
</dbReference>
<feature type="binding site" evidence="9">
    <location>
        <position position="97"/>
    </location>
    <ligand>
        <name>ATP</name>
        <dbReference type="ChEBI" id="CHEBI:30616"/>
    </ligand>
</feature>
<dbReference type="SUPFAM" id="SSF110942">
    <property type="entry name" value="HSP90 C-terminal domain"/>
    <property type="match status" value="1"/>
</dbReference>
<dbReference type="SMART" id="SM00387">
    <property type="entry name" value="HATPase_c"/>
    <property type="match status" value="1"/>
</dbReference>
<dbReference type="InterPro" id="IPR037196">
    <property type="entry name" value="HSP90_C"/>
</dbReference>
<dbReference type="SUPFAM" id="SSF54211">
    <property type="entry name" value="Ribosomal protein S5 domain 2-like"/>
    <property type="match status" value="1"/>
</dbReference>
<keyword evidence="13" id="KW-1185">Reference proteome</keyword>
<evidence type="ECO:0000256" key="10">
    <source>
        <dbReference type="SAM" id="Coils"/>
    </source>
</evidence>
<dbReference type="Gene3D" id="3.30.230.80">
    <property type="match status" value="1"/>
</dbReference>
<keyword evidence="3 8" id="KW-0963">Cytoplasm</keyword>
<dbReference type="InterPro" id="IPR020575">
    <property type="entry name" value="Hsp90_N"/>
</dbReference>
<reference evidence="12 13" key="1">
    <citation type="submission" date="2018-05" db="EMBL/GenBank/DDBJ databases">
        <title>Genomic Encyclopedia of Type Strains, Phase IV (KMG-IV): sequencing the most valuable type-strain genomes for metagenomic binning, comparative biology and taxonomic classification.</title>
        <authorList>
            <person name="Goeker M."/>
        </authorList>
    </citation>
    <scope>NUCLEOTIDE SEQUENCE [LARGE SCALE GENOMIC DNA]</scope>
    <source>
        <strain evidence="12 13">JC118</strain>
    </source>
</reference>
<dbReference type="GO" id="GO:0005737">
    <property type="term" value="C:cytoplasm"/>
    <property type="evidence" value="ECO:0007669"/>
    <property type="project" value="UniProtKB-SubCell"/>
</dbReference>
<dbReference type="HAMAP" id="MF_00505">
    <property type="entry name" value="HSP90"/>
    <property type="match status" value="1"/>
</dbReference>
<accession>A0A2V2EYD3</accession>
<evidence type="ECO:0000256" key="3">
    <source>
        <dbReference type="ARBA" id="ARBA00022490"/>
    </source>
</evidence>
<evidence type="ECO:0000256" key="4">
    <source>
        <dbReference type="ARBA" id="ARBA00022741"/>
    </source>
</evidence>
<keyword evidence="7 8" id="KW-0143">Chaperone</keyword>
<dbReference type="GO" id="GO:0016887">
    <property type="term" value="F:ATP hydrolysis activity"/>
    <property type="evidence" value="ECO:0007669"/>
    <property type="project" value="InterPro"/>
</dbReference>
<dbReference type="InterPro" id="IPR020568">
    <property type="entry name" value="Ribosomal_Su5_D2-typ_SF"/>
</dbReference>
<comment type="subunit">
    <text evidence="8">Homodimer.</text>
</comment>
<sequence length="638" mass="74005">MSKKKAFKAESKRLLDLMINSIYTHKEIFLRELISNASDAIDKYYYLSLSDENITADRSALKIQLSVDKEHRTLTISDNGIGMNKDELEENLGTIAKSGSLAFKEKMEAEEKNDEDVDIIGQFGVGFYSAFMVASDVVVESRKAGEEEAYRWESNAVDGYTIDKCEKAEHGTTITLVLKEDSEDEKYSQYLETYEIENLIKKYSDYIRYPITMFVSHEEPKEEGSEEMQLVVEEKTLNSMVPLWKRNKSEITKEEYNEFYKNKFNDYMDPQKVIHTHVEGSVNFDTLLFIPSKAPYNYYSNEYEKGLQLYSRGVFIMDKASELIPEYFRFVRGLVDSQDLSLNISREMLQHDRQLKAIASKIEKKIKSELVNMLKNDREEYEKFWKNFGLQIKFGIYNDYGMHKEMLQDLLMFTSSHEMKLTTLDEYVSRMKEGQDVIYYVAGDNLDKLDKLPSAELVKDKGYEILYLTDNVDEFALQVMMNYQEKNFKNIAQGDLNLESEEEKKEIEEKAEENKDMLSDLKETLKDKVSDVVISTRLKSHPVCLSAGEGMSFEMEKVLSQMPEGNPYGMKATRILEINPNHPIFEALQKLYGRDKDKVKDYADLLYDQALLIEGFDLDDPISFSNKICNLMVDASKE</sequence>
<dbReference type="Gene3D" id="3.40.50.11260">
    <property type="match status" value="1"/>
</dbReference>
<feature type="binding site" evidence="9">
    <location>
        <begin position="98"/>
        <end position="99"/>
    </location>
    <ligand>
        <name>ATP</name>
        <dbReference type="ChEBI" id="CHEBI:30616"/>
    </ligand>
</feature>
<dbReference type="InterPro" id="IPR001404">
    <property type="entry name" value="Hsp90_fam"/>
</dbReference>
<dbReference type="GO" id="GO:0140662">
    <property type="term" value="F:ATP-dependent protein folding chaperone"/>
    <property type="evidence" value="ECO:0007669"/>
    <property type="project" value="InterPro"/>
</dbReference>
<keyword evidence="6 8" id="KW-0346">Stress response</keyword>
<dbReference type="SUPFAM" id="SSF55874">
    <property type="entry name" value="ATPase domain of HSP90 chaperone/DNA topoisomerase II/histidine kinase"/>
    <property type="match status" value="1"/>
</dbReference>
<dbReference type="EMBL" id="QJKH01000006">
    <property type="protein sequence ID" value="PXX78893.1"/>
    <property type="molecule type" value="Genomic_DNA"/>
</dbReference>
<feature type="coiled-coil region" evidence="10">
    <location>
        <begin position="493"/>
        <end position="528"/>
    </location>
</feature>
<evidence type="ECO:0000256" key="8">
    <source>
        <dbReference type="HAMAP-Rule" id="MF_00505"/>
    </source>
</evidence>
<evidence type="ECO:0000256" key="1">
    <source>
        <dbReference type="ARBA" id="ARBA00004496"/>
    </source>
</evidence>
<name>A0A2V2EYD3_9FIRM</name>
<dbReference type="FunFam" id="3.30.565.10:FF:000009">
    <property type="entry name" value="Molecular chaperone HtpG"/>
    <property type="match status" value="1"/>
</dbReference>
<dbReference type="GeneID" id="94439775"/>
<keyword evidence="5 8" id="KW-0067">ATP-binding</keyword>
<dbReference type="InterPro" id="IPR003594">
    <property type="entry name" value="HATPase_dom"/>
</dbReference>
<dbReference type="CDD" id="cd16927">
    <property type="entry name" value="HATPase_Hsp90-like"/>
    <property type="match status" value="1"/>
</dbReference>
<protein>
    <recommendedName>
        <fullName evidence="8">Chaperone protein HtpG</fullName>
    </recommendedName>
    <alternativeName>
        <fullName evidence="8">Heat shock protein HtpG</fullName>
    </alternativeName>
    <alternativeName>
        <fullName evidence="8">High temperature protein G</fullName>
    </alternativeName>
</protein>
<comment type="function">
    <text evidence="8">Molecular chaperone. Has ATPase activity.</text>
</comment>
<dbReference type="RefSeq" id="WP_022937380.1">
    <property type="nucleotide sequence ID" value="NZ_CABKRQ010000003.1"/>
</dbReference>
<dbReference type="Pfam" id="PF13589">
    <property type="entry name" value="HATPase_c_3"/>
    <property type="match status" value="1"/>
</dbReference>
<evidence type="ECO:0000256" key="9">
    <source>
        <dbReference type="PIRSR" id="PIRSR002583-1"/>
    </source>
</evidence>
<feature type="region of interest" description="C" evidence="8">
    <location>
        <begin position="558"/>
        <end position="638"/>
    </location>
</feature>
<comment type="similarity">
    <text evidence="2 8">Belongs to the heat shock protein 90 family.</text>
</comment>
<feature type="binding site" evidence="9">
    <location>
        <position position="346"/>
    </location>
    <ligand>
        <name>ATP</name>
        <dbReference type="ChEBI" id="CHEBI:30616"/>
    </ligand>
</feature>
<dbReference type="Proteomes" id="UP000247612">
    <property type="component" value="Unassembled WGS sequence"/>
</dbReference>
<dbReference type="AlphaFoldDB" id="A0A2V2EYD3"/>
<proteinExistence type="inferred from homology"/>
<feature type="binding site" evidence="9">
    <location>
        <position position="36"/>
    </location>
    <ligand>
        <name>ATP</name>
        <dbReference type="ChEBI" id="CHEBI:30616"/>
    </ligand>
</feature>
<gene>
    <name evidence="8" type="primary">htpG</name>
    <name evidence="12" type="ORF">DES51_10610</name>
</gene>
<keyword evidence="4 8" id="KW-0547">Nucleotide-binding</keyword>
<feature type="region of interest" description="A; substrate-binding" evidence="8">
    <location>
        <begin position="1"/>
        <end position="346"/>
    </location>
</feature>